<gene>
    <name evidence="1" type="ORF">GCM10022419_052060</name>
</gene>
<reference evidence="2" key="1">
    <citation type="journal article" date="2019" name="Int. J. Syst. Evol. Microbiol.">
        <title>The Global Catalogue of Microorganisms (GCM) 10K type strain sequencing project: providing services to taxonomists for standard genome sequencing and annotation.</title>
        <authorList>
            <consortium name="The Broad Institute Genomics Platform"/>
            <consortium name="The Broad Institute Genome Sequencing Center for Infectious Disease"/>
            <person name="Wu L."/>
            <person name="Ma J."/>
        </authorList>
    </citation>
    <scope>NUCLEOTIDE SEQUENCE [LARGE SCALE GENOMIC DNA]</scope>
    <source>
        <strain evidence="2">JCM 17326</strain>
    </source>
</reference>
<dbReference type="EMBL" id="BAABDQ010000011">
    <property type="protein sequence ID" value="GAA3564986.1"/>
    <property type="molecule type" value="Genomic_DNA"/>
</dbReference>
<evidence type="ECO:0000313" key="1">
    <source>
        <dbReference type="EMBL" id="GAA3564986.1"/>
    </source>
</evidence>
<comment type="caution">
    <text evidence="1">The sequence shown here is derived from an EMBL/GenBank/DDBJ whole genome shotgun (WGS) entry which is preliminary data.</text>
</comment>
<keyword evidence="2" id="KW-1185">Reference proteome</keyword>
<dbReference type="RefSeq" id="WP_345565595.1">
    <property type="nucleotide sequence ID" value="NZ_BAABDQ010000011.1"/>
</dbReference>
<sequence>MIAKPVVVFAPAMPGERRRILSLGEVKWGKPMGPGHVARLRRARDLLDAKGYDVRDTLLACYSGVGFDAALAGERDVRTVGLQELYG</sequence>
<dbReference type="Proteomes" id="UP001500630">
    <property type="component" value="Unassembled WGS sequence"/>
</dbReference>
<accession>A0ABP6XED8</accession>
<protein>
    <submittedName>
        <fullName evidence="1">Uncharacterized protein</fullName>
    </submittedName>
</protein>
<evidence type="ECO:0000313" key="2">
    <source>
        <dbReference type="Proteomes" id="UP001500630"/>
    </source>
</evidence>
<proteinExistence type="predicted"/>
<organism evidence="1 2">
    <name type="scientific">Nonomuraea rosea</name>
    <dbReference type="NCBI Taxonomy" id="638574"/>
    <lineage>
        <taxon>Bacteria</taxon>
        <taxon>Bacillati</taxon>
        <taxon>Actinomycetota</taxon>
        <taxon>Actinomycetes</taxon>
        <taxon>Streptosporangiales</taxon>
        <taxon>Streptosporangiaceae</taxon>
        <taxon>Nonomuraea</taxon>
    </lineage>
</organism>
<name>A0ABP6XED8_9ACTN</name>